<dbReference type="PANTHER" id="PTHR43267:SF1">
    <property type="entry name" value="TRNA THREONYLCARBAMOYLADENOSINE DEHYDRATASE"/>
    <property type="match status" value="1"/>
</dbReference>
<dbReference type="InterPro" id="IPR000594">
    <property type="entry name" value="ThiF_NAD_FAD-bd"/>
</dbReference>
<dbReference type="Pfam" id="PF00899">
    <property type="entry name" value="ThiF"/>
    <property type="match status" value="1"/>
</dbReference>
<reference evidence="12 13" key="1">
    <citation type="submission" date="2017-01" db="EMBL/GenBank/DDBJ databases">
        <title>Genome Sequencing of a Marine Spirillum, Oceanospirillum multiglobuliferum ATCC 33336, from Japan.</title>
        <authorList>
            <person name="Carney J.G."/>
            <person name="Trachtenberg A.M."/>
            <person name="Rheaume B.A."/>
            <person name="Linnane J.D."/>
            <person name="Pitts N.L."/>
            <person name="Mykles D.L."/>
            <person name="Maclea K.S."/>
        </authorList>
    </citation>
    <scope>NUCLEOTIDE SEQUENCE [LARGE SCALE GENOMIC DNA]</scope>
    <source>
        <strain evidence="12 13">ATCC 33336</strain>
    </source>
</reference>
<dbReference type="NCBIfam" id="NF011696">
    <property type="entry name" value="PRK15116.1"/>
    <property type="match status" value="1"/>
</dbReference>
<evidence type="ECO:0000256" key="5">
    <source>
        <dbReference type="ARBA" id="ARBA00022741"/>
    </source>
</evidence>
<feature type="domain" description="THIF-type NAD/FAD binding fold" evidence="11">
    <location>
        <begin position="21"/>
        <end position="263"/>
    </location>
</feature>
<dbReference type="Gene3D" id="3.40.50.720">
    <property type="entry name" value="NAD(P)-binding Rossmann-like Domain"/>
    <property type="match status" value="1"/>
</dbReference>
<evidence type="ECO:0000256" key="2">
    <source>
        <dbReference type="ARBA" id="ARBA00009919"/>
    </source>
</evidence>
<dbReference type="FunFam" id="3.40.50.720:FF:000096">
    <property type="entry name" value="tRNA cyclic N6-threonylcarbamoyladenosine(37) synthase TcdA"/>
    <property type="match status" value="1"/>
</dbReference>
<dbReference type="OrthoDB" id="9804150at2"/>
<organism evidence="12 13">
    <name type="scientific">Oceanospirillum multiglobuliferum</name>
    <dbReference type="NCBI Taxonomy" id="64969"/>
    <lineage>
        <taxon>Bacteria</taxon>
        <taxon>Pseudomonadati</taxon>
        <taxon>Pseudomonadota</taxon>
        <taxon>Gammaproteobacteria</taxon>
        <taxon>Oceanospirillales</taxon>
        <taxon>Oceanospirillaceae</taxon>
        <taxon>Oceanospirillum</taxon>
    </lineage>
</organism>
<keyword evidence="5" id="KW-0547">Nucleotide-binding</keyword>
<comment type="caution">
    <text evidence="12">The sequence shown here is derived from an EMBL/GenBank/DDBJ whole genome shotgun (WGS) entry which is preliminary data.</text>
</comment>
<dbReference type="GO" id="GO:0061504">
    <property type="term" value="P:cyclic threonylcarbamoyladenosine biosynthetic process"/>
    <property type="evidence" value="ECO:0007669"/>
    <property type="project" value="TreeGrafter"/>
</dbReference>
<evidence type="ECO:0000256" key="9">
    <source>
        <dbReference type="ARBA" id="ARBA00074884"/>
    </source>
</evidence>
<keyword evidence="13" id="KW-1185">Reference proteome</keyword>
<evidence type="ECO:0000256" key="7">
    <source>
        <dbReference type="ARBA" id="ARBA00022989"/>
    </source>
</evidence>
<evidence type="ECO:0000259" key="11">
    <source>
        <dbReference type="Pfam" id="PF00899"/>
    </source>
</evidence>
<dbReference type="InterPro" id="IPR045886">
    <property type="entry name" value="ThiF/MoeB/HesA"/>
</dbReference>
<dbReference type="GO" id="GO:0061503">
    <property type="term" value="F:tRNA threonylcarbamoyladenosine dehydratase"/>
    <property type="evidence" value="ECO:0007669"/>
    <property type="project" value="TreeGrafter"/>
</dbReference>
<dbReference type="SUPFAM" id="SSF69572">
    <property type="entry name" value="Activating enzymes of the ubiquitin-like proteins"/>
    <property type="match status" value="1"/>
</dbReference>
<keyword evidence="7" id="KW-1133">Transmembrane helix</keyword>
<dbReference type="GO" id="GO:0008641">
    <property type="term" value="F:ubiquitin-like modifier activating enzyme activity"/>
    <property type="evidence" value="ECO:0007669"/>
    <property type="project" value="InterPro"/>
</dbReference>
<dbReference type="InterPro" id="IPR035985">
    <property type="entry name" value="Ubiquitin-activating_enz"/>
</dbReference>
<evidence type="ECO:0000313" key="12">
    <source>
        <dbReference type="EMBL" id="OPX55854.1"/>
    </source>
</evidence>
<gene>
    <name evidence="12" type="ORF">BTE48_06550</name>
</gene>
<dbReference type="EMBL" id="MTSM01000006">
    <property type="protein sequence ID" value="OPX55854.1"/>
    <property type="molecule type" value="Genomic_DNA"/>
</dbReference>
<keyword evidence="6" id="KW-0067">ATP-binding</keyword>
<dbReference type="GO" id="GO:0005524">
    <property type="term" value="F:ATP binding"/>
    <property type="evidence" value="ECO:0007669"/>
    <property type="project" value="UniProtKB-KW"/>
</dbReference>
<comment type="subcellular location">
    <subcellularLocation>
        <location evidence="1">Membrane</location>
        <topology evidence="1">Single-pass membrane protein</topology>
    </subcellularLocation>
</comment>
<evidence type="ECO:0000256" key="6">
    <source>
        <dbReference type="ARBA" id="ARBA00022840"/>
    </source>
</evidence>
<protein>
    <recommendedName>
        <fullName evidence="9">tRNA threonylcarbamoyladenosine dehydratase</fullName>
    </recommendedName>
    <alternativeName>
        <fullName evidence="10">t(6)A37 dehydratase</fullName>
    </alternativeName>
</protein>
<evidence type="ECO:0000256" key="1">
    <source>
        <dbReference type="ARBA" id="ARBA00004167"/>
    </source>
</evidence>
<proteinExistence type="inferred from homology"/>
<evidence type="ECO:0000256" key="4">
    <source>
        <dbReference type="ARBA" id="ARBA00022692"/>
    </source>
</evidence>
<keyword evidence="3" id="KW-0436">Ligase</keyword>
<evidence type="ECO:0000256" key="10">
    <source>
        <dbReference type="ARBA" id="ARBA00083375"/>
    </source>
</evidence>
<evidence type="ECO:0000256" key="3">
    <source>
        <dbReference type="ARBA" id="ARBA00022598"/>
    </source>
</evidence>
<dbReference type="RefSeq" id="WP_078744650.1">
    <property type="nucleotide sequence ID" value="NZ_FUXG01000005.1"/>
</dbReference>
<comment type="similarity">
    <text evidence="2">Belongs to the HesA/MoeB/ThiF family.</text>
</comment>
<dbReference type="GO" id="GO:0016020">
    <property type="term" value="C:membrane"/>
    <property type="evidence" value="ECO:0007669"/>
    <property type="project" value="UniProtKB-SubCell"/>
</dbReference>
<keyword evidence="4" id="KW-0812">Transmembrane</keyword>
<dbReference type="CDD" id="cd00755">
    <property type="entry name" value="YgdL_like"/>
    <property type="match status" value="1"/>
</dbReference>
<dbReference type="STRING" id="64969.SAMN02745127_01021"/>
<sequence length="273" mass="29686">MSSEDYNFRFGGISRLYGVIAAQAFEQAHVAVVGIGGVGSWGAEALARSGIGKITLIDLDDICTSNINRQIHALDGQIGRSKVEAMAERILAINPECQVQAVSAFVTEKNVAELMSKEFDYVLDAIDSVKHKCAMIAYCRRNKIPLITIGGAGGQTDPLQITIADLSKTEQDPLLAKTRNQLRRNYNFPVNLKRRFDVEAVYSTEQLRYPAEDGSVCHQKPNNGESVRLDCRSGFGAVTVVTGTFAFMAVSRILKKIAAKAERNALAATDSKA</sequence>
<keyword evidence="8" id="KW-0472">Membrane</keyword>
<dbReference type="Proteomes" id="UP000191418">
    <property type="component" value="Unassembled WGS sequence"/>
</dbReference>
<name>A0A1T4N6E7_9GAMM</name>
<dbReference type="AlphaFoldDB" id="A0A1T4N6E7"/>
<evidence type="ECO:0000313" key="13">
    <source>
        <dbReference type="Proteomes" id="UP000191418"/>
    </source>
</evidence>
<accession>A0A1T4N6E7</accession>
<evidence type="ECO:0000256" key="8">
    <source>
        <dbReference type="ARBA" id="ARBA00023136"/>
    </source>
</evidence>
<dbReference type="PANTHER" id="PTHR43267">
    <property type="entry name" value="TRNA THREONYLCARBAMOYLADENOSINE DEHYDRATASE"/>
    <property type="match status" value="1"/>
</dbReference>